<reference evidence="5" key="1">
    <citation type="submission" date="2018-11" db="EMBL/GenBank/DDBJ databases">
        <title>Genome sequencing of a novel mesophilic and cellulolytic organism within the genus Hungateiclostridium.</title>
        <authorList>
            <person name="Rettenmaier R."/>
            <person name="Liebl W."/>
            <person name="Zverlov V."/>
        </authorList>
    </citation>
    <scope>NUCLEOTIDE SEQUENCE [LARGE SCALE GENOMIC DNA]</scope>
    <source>
        <strain evidence="5">N2K1</strain>
    </source>
</reference>
<feature type="domain" description="Translation elongation factor EFTu-like" evidence="3">
    <location>
        <begin position="81"/>
        <end position="151"/>
    </location>
</feature>
<dbReference type="GO" id="GO:0005525">
    <property type="term" value="F:GTP binding"/>
    <property type="evidence" value="ECO:0007669"/>
    <property type="project" value="InterPro"/>
</dbReference>
<evidence type="ECO:0000313" key="5">
    <source>
        <dbReference type="Proteomes" id="UP000289166"/>
    </source>
</evidence>
<dbReference type="PANTHER" id="PTHR43721:SF22">
    <property type="entry name" value="ELONGATION FACTOR TU, MITOCHONDRIAL"/>
    <property type="match status" value="1"/>
</dbReference>
<name>A0A4Q0I3Z8_9FIRM</name>
<feature type="domain" description="Large ribosomal subunit protein bL12 C-terminal" evidence="2">
    <location>
        <begin position="284"/>
        <end position="347"/>
    </location>
</feature>
<dbReference type="SUPFAM" id="SSF50447">
    <property type="entry name" value="Translation proteins"/>
    <property type="match status" value="1"/>
</dbReference>
<dbReference type="AlphaFoldDB" id="A0A4Q0I3Z8"/>
<dbReference type="GO" id="GO:0003735">
    <property type="term" value="F:structural constituent of ribosome"/>
    <property type="evidence" value="ECO:0007669"/>
    <property type="project" value="InterPro"/>
</dbReference>
<evidence type="ECO:0000256" key="1">
    <source>
        <dbReference type="SAM" id="MobiDB-lite"/>
    </source>
</evidence>
<proteinExistence type="predicted"/>
<feature type="region of interest" description="Disordered" evidence="1">
    <location>
        <begin position="256"/>
        <end position="275"/>
    </location>
</feature>
<evidence type="ECO:0000313" key="4">
    <source>
        <dbReference type="EMBL" id="RXE58497.1"/>
    </source>
</evidence>
<dbReference type="InterPro" id="IPR013823">
    <property type="entry name" value="Ribosomal_bL12_C"/>
</dbReference>
<dbReference type="Pfam" id="PF03144">
    <property type="entry name" value="GTP_EFTU_D2"/>
    <property type="match status" value="1"/>
</dbReference>
<dbReference type="Proteomes" id="UP000289166">
    <property type="component" value="Unassembled WGS sequence"/>
</dbReference>
<dbReference type="SUPFAM" id="SSF54736">
    <property type="entry name" value="ClpS-like"/>
    <property type="match status" value="1"/>
</dbReference>
<dbReference type="InterPro" id="IPR050055">
    <property type="entry name" value="EF-Tu_GTPase"/>
</dbReference>
<dbReference type="InterPro" id="IPR009000">
    <property type="entry name" value="Transl_B-barrel_sf"/>
</dbReference>
<accession>A0A4Q0I3Z8</accession>
<sequence>MRQKEYLSMKRNILIFLMVIILALLPTACNKKSSDGEVGNEMPTPTPTIAPTPTTVIDNTSLVSDDFFMEIEDTFSIIEGGMVVTGTIASGFVSKNAEIELLDIEKGTKTVTVGGIEQFRKLIETANAGDTVGILLGDLSREDVAAGQFLTAKGIMPPINQYTAKLMFSDEAFLKDKIIQGSCYFYETDSSAYIYLTSDVPDADGYVTAYIKMMHRFPMKKGSEFKVGESGNLIALGIVDELEPTDFNEVVENIAGSSTPENASNPTNQTAGLENYPPDTRVIVELTHCGSEKVKLIKKIREYTGLGLVEAKAIVDYAPSIITDNITKEKALALQSELREIGATVTIRVFEEE</sequence>
<dbReference type="InterPro" id="IPR014719">
    <property type="entry name" value="Ribosomal_bL12_C/ClpS-like"/>
</dbReference>
<evidence type="ECO:0000259" key="3">
    <source>
        <dbReference type="Pfam" id="PF03144"/>
    </source>
</evidence>
<dbReference type="Gene3D" id="2.40.30.10">
    <property type="entry name" value="Translation factors"/>
    <property type="match status" value="1"/>
</dbReference>
<dbReference type="Gene3D" id="3.30.1390.10">
    <property type="match status" value="1"/>
</dbReference>
<organism evidence="4 5">
    <name type="scientific">Acetivibrio mesophilus</name>
    <dbReference type="NCBI Taxonomy" id="2487273"/>
    <lineage>
        <taxon>Bacteria</taxon>
        <taxon>Bacillati</taxon>
        <taxon>Bacillota</taxon>
        <taxon>Clostridia</taxon>
        <taxon>Eubacteriales</taxon>
        <taxon>Oscillospiraceae</taxon>
        <taxon>Acetivibrio</taxon>
    </lineage>
</organism>
<evidence type="ECO:0000259" key="2">
    <source>
        <dbReference type="Pfam" id="PF00542"/>
    </source>
</evidence>
<dbReference type="GO" id="GO:0003746">
    <property type="term" value="F:translation elongation factor activity"/>
    <property type="evidence" value="ECO:0007669"/>
    <property type="project" value="TreeGrafter"/>
</dbReference>
<dbReference type="InterPro" id="IPR004161">
    <property type="entry name" value="EFTu-like_2"/>
</dbReference>
<dbReference type="OrthoDB" id="9811748at2"/>
<dbReference type="EMBL" id="RLII01000017">
    <property type="protein sequence ID" value="RXE58497.1"/>
    <property type="molecule type" value="Genomic_DNA"/>
</dbReference>
<protein>
    <recommendedName>
        <fullName evidence="6">Ribosomal protein L7/L12 C-terminal domain-containing protein</fullName>
    </recommendedName>
</protein>
<comment type="caution">
    <text evidence="4">The sequence shown here is derived from an EMBL/GenBank/DDBJ whole genome shotgun (WGS) entry which is preliminary data.</text>
</comment>
<evidence type="ECO:0008006" key="6">
    <source>
        <dbReference type="Google" id="ProtNLM"/>
    </source>
</evidence>
<keyword evidence="5" id="KW-1185">Reference proteome</keyword>
<dbReference type="PANTHER" id="PTHR43721">
    <property type="entry name" value="ELONGATION FACTOR TU-RELATED"/>
    <property type="match status" value="1"/>
</dbReference>
<gene>
    <name evidence="4" type="ORF">EFD62_11985</name>
</gene>
<feature type="compositionally biased region" description="Polar residues" evidence="1">
    <location>
        <begin position="256"/>
        <end position="272"/>
    </location>
</feature>
<dbReference type="Pfam" id="PF00542">
    <property type="entry name" value="Ribosomal_L12"/>
    <property type="match status" value="1"/>
</dbReference>